<evidence type="ECO:0000313" key="2">
    <source>
        <dbReference type="Proteomes" id="UP001184230"/>
    </source>
</evidence>
<dbReference type="EMBL" id="JAVDRF010000012">
    <property type="protein sequence ID" value="MDR6538859.1"/>
    <property type="molecule type" value="Genomic_DNA"/>
</dbReference>
<dbReference type="RefSeq" id="WP_309906047.1">
    <property type="nucleotide sequence ID" value="NZ_JAVDRF010000012.1"/>
</dbReference>
<dbReference type="Proteomes" id="UP001184230">
    <property type="component" value="Unassembled WGS sequence"/>
</dbReference>
<evidence type="ECO:0000313" key="1">
    <source>
        <dbReference type="EMBL" id="MDR6538859.1"/>
    </source>
</evidence>
<accession>A0ABU1NK76</accession>
<sequence>MFFSPRLSQADDIAAFQRIASPGTTALLKNYAVSDAANQTDRLGRLTNSKFNDWLQARSGAVGGLFNEGEQAGLAAVGRDLSRADAAENLGRATGSNTAQNVQSALDLGLLDSPLVNGFANRIPVVGRFTGPMLDSLRQTAKKSKVDRLGTLMSDPEALDRAIAAYQRLTTGIGRHGVAYPSSFSLRASAIDRPVIRR</sequence>
<reference evidence="1 2" key="1">
    <citation type="submission" date="2023-07" db="EMBL/GenBank/DDBJ databases">
        <title>Sorghum-associated microbial communities from plants grown in Nebraska, USA.</title>
        <authorList>
            <person name="Schachtman D."/>
        </authorList>
    </citation>
    <scope>NUCLEOTIDE SEQUENCE [LARGE SCALE GENOMIC DNA]</scope>
    <source>
        <strain evidence="1 2">DS1781</strain>
    </source>
</reference>
<keyword evidence="2" id="KW-1185">Reference proteome</keyword>
<proteinExistence type="predicted"/>
<organism evidence="1 2">
    <name type="scientific">Variovorax soli</name>
    <dbReference type="NCBI Taxonomy" id="376815"/>
    <lineage>
        <taxon>Bacteria</taxon>
        <taxon>Pseudomonadati</taxon>
        <taxon>Pseudomonadota</taxon>
        <taxon>Betaproteobacteria</taxon>
        <taxon>Burkholderiales</taxon>
        <taxon>Comamonadaceae</taxon>
        <taxon>Variovorax</taxon>
    </lineage>
</organism>
<evidence type="ECO:0008006" key="3">
    <source>
        <dbReference type="Google" id="ProtNLM"/>
    </source>
</evidence>
<protein>
    <recommendedName>
        <fullName evidence="3">DUF4197 domain-containing protein</fullName>
    </recommendedName>
</protein>
<comment type="caution">
    <text evidence="1">The sequence shown here is derived from an EMBL/GenBank/DDBJ whole genome shotgun (WGS) entry which is preliminary data.</text>
</comment>
<gene>
    <name evidence="1" type="ORF">J2739_004652</name>
</gene>
<name>A0ABU1NK76_9BURK</name>